<dbReference type="PROSITE" id="PS50290">
    <property type="entry name" value="PI3_4_KINASE_3"/>
    <property type="match status" value="1"/>
</dbReference>
<comment type="caution">
    <text evidence="17">The sequence shown here is derived from an EMBL/GenBank/DDBJ whole genome shotgun (WGS) entry which is preliminary data.</text>
</comment>
<dbReference type="GO" id="GO:0004674">
    <property type="term" value="F:protein serine/threonine kinase activity"/>
    <property type="evidence" value="ECO:0007669"/>
    <property type="project" value="UniProtKB-KW"/>
</dbReference>
<feature type="domain" description="PI3K/PI4K catalytic" evidence="14">
    <location>
        <begin position="1987"/>
        <end position="2296"/>
    </location>
</feature>
<sequence>MPSVDASAWPSWLAETGIFQNLSNEEREHAVHAAVRGLVRSYAEPLVASRTPEAVQKALHTTPSYADAMDSLCDWITSTPRALESLLVPMPVGAYPLDYTTLDLYMVPRLIGALSVLCTHVQQASNTTETAMQYSGALLHAMKEAAGATMRVIGTVLHVCLSSTHQHSHVRFLLYDALRAGARMVSLRIPNTWHMHTLSMPGTLRDKATPGQLVLGSHDPVPLSMALSTPSHVPVAVRAPGTPAYAWSAADAALFVIPVDEVFGPALADHLVMLSTRIASELALVFPSAMQDIVECATYATLACLPDLPEHLTLLQAEAMQAAIRVLPDSFSFFHLVRVCGTSLAFHSMEEAVCTCLYDVLGHARSTLCAYRAREKALPPEVYGILGDARALLPTLLHQAQQHQGIWRQCYAAQLGLALSLLDSDPWTDEEWRQVDELDESALMEECTRLHTSPRRRSPSPSLCVQHHGARKRARIDAPTIPCPSDPCTYCDSADLDMSNPAPWTITTLDELPDVWSHVTFSDPHQAMPCLQDMLRMTMHAAPDVLVQCPFDTWLGLLRSALMHVHRGVRIRAGRLLYVMVSRFASAPLHSAARLAALVQLATDGTKSSDRKIQETSLSTVALLGRIQHDASFVLVVTALIHGLYLPHIYLRALASAETIQLALYRKCTTFQLLSQHLDTVCHVALSAHIGAMQALGELARLVGMNVPTFLQTTLDYTLPLLLEQHAHHMGHAQSHIEALATTVGQPVPGLCLSHVSAVFQHVYLLPPDVRDASVQAFLSLLGTRSVTVASLLRSRLHDVLGWLVMHLGSPTTHEVEAALQGLECVRSTMATSGKWRGMDLTSFLQEEVLAILTWINDELSGVHGKMRIARQAMAVRSIGALVQQIGAVAARVAPQVLASLTSTLQKPGLAMPTLESWYHVVQALRGADLGSVVGPTAAALLHVWPTLDVEERRMGGQVLRCAILERTTDPSFLNDVPSLDALDEDVPDVAQRIRATRRVWDDEAYFRHILERVANDSAAICLQSLHELRTFLQERRACIAIWTTGNVFHALIGQCIRVLMAVASRTEWGEHVQRVCLACLGLLGAVDPDRLEMPPEEPIFVLLSDFDQADESLTLAQRLLVELVVPAFRATNDTKHQAALAYAIQELLKFCHFTPALLEANAPSRVPDKVRRRWAALPEAMLPTLLPLLNSRYVVQHTEPRPRTTPLYLHSVSYRDWIQAWALLLIRQAREGDAATLFGVFISVVRDHDVGVAQYLLPHLVLHTLISGTEAQRRGVLDEFRAVLADQASPTQGYDPERRRLTAQALFTVLDHVGHWMRRMRLVPPRAAKRSRLRDALQDVQAIMDELSPDLLAQASLQCDAYARALLHFEYRIRAVRQQQSSDTLQSYYETMHEIYASLDDPDGMEGISTKVLSPSLEHQIREHESTGRWTDAQSCWEVELQRRPDDVRLHVGLLRCLRNLGHYDTLRTHIRGVLAVHPTWQAQLAPFQIEGACIMADWDAVRALVQQGHAVPELGMARALLAIREQDTRALGEAVEEARSQLGRHLLGPARVSYTQAYDAVSQLHMLCELELIFHDQHNASLPGTLASRFHATLPSFRTREPILSLRRSALQASHASASELGDCWILSAKTARKAGHTQTAYSAVLQAMQCDAPYAFMQKAKLLADSDQVQAALQVLNNALQSSEAQASQDKHALAQAHLLRARLVEETARFQQNDIIQHYKTCTSLDPDSEKIWYYLGHFYDAPGGGPVGNQMLLQLSVCRFYMKSAQHGTKFLYRTLPRMLTIWLDAGNELADSDTKAEDDSKQAQQQFDKINDMMLKSVRHLARYQWFAVLPQLVARIVHKNEAVWQVLLEIIVAVVVAYPQQGVWALIAGSHSKDKRRKQRYERIMERISSVPERAYRDVVPIIEAAERVSTELLHLCEFHVHKEATLSMQRHFPALIAAVQTTPLILPLQSSVNVNLPPDNHVHTDHRPFPRNLPTIQGFDDTIEIMHSLQKPRKVVIHASDGHKYPFLCKPRDDLRKDARLMEFDSMINKLLQSNSESRRRRLYIRTYAVIILNEECGLIEWVPNTIAYRQILTKHYAALDIPMYTSDLKTLLDEARANPKNAAQIFDTKVVSRYPPVFHAWFLETFPEPSAWFKARSAYARTAAVMSIVGFVLGLGDRHGDNILFDAGSGDTVHVDLNCLFEKGMTFEIPERVPFRLTHNMVDALGVAGVEGAFRRTAEITMGILRDNKESLMSVLQAMVHDPLGEWVATERRARHRHGDKTASTAAAGAGARKALKSVSDKLDGRLRRPGLSDEVRHTTKNLVHMLICDATSSQNLGQMYVGWAPYL</sequence>
<dbReference type="STRING" id="77020.A0A0M8MT51"/>
<evidence type="ECO:0000256" key="3">
    <source>
        <dbReference type="ARBA" id="ARBA00012513"/>
    </source>
</evidence>
<comment type="catalytic activity">
    <reaction evidence="12">
        <text>L-threonyl-[protein] + ATP = O-phospho-L-threonyl-[protein] + ADP + H(+)</text>
        <dbReference type="Rhea" id="RHEA:46608"/>
        <dbReference type="Rhea" id="RHEA-COMP:11060"/>
        <dbReference type="Rhea" id="RHEA-COMP:11605"/>
        <dbReference type="ChEBI" id="CHEBI:15378"/>
        <dbReference type="ChEBI" id="CHEBI:30013"/>
        <dbReference type="ChEBI" id="CHEBI:30616"/>
        <dbReference type="ChEBI" id="CHEBI:61977"/>
        <dbReference type="ChEBI" id="CHEBI:456216"/>
        <dbReference type="EC" id="2.7.11.1"/>
    </reaction>
</comment>
<comment type="similarity">
    <text evidence="2">Belongs to the PI3/PI4-kinase family. ATM subfamily.</text>
</comment>
<dbReference type="SMART" id="SM00146">
    <property type="entry name" value="PI3Kc"/>
    <property type="match status" value="1"/>
</dbReference>
<dbReference type="EMBL" id="LGAV01000007">
    <property type="protein sequence ID" value="KOS13101.1"/>
    <property type="molecule type" value="Genomic_DNA"/>
</dbReference>
<dbReference type="Gene3D" id="1.10.1070.11">
    <property type="entry name" value="Phosphatidylinositol 3-/4-kinase, catalytic domain"/>
    <property type="match status" value="1"/>
</dbReference>
<dbReference type="Pfam" id="PF25030">
    <property type="entry name" value="M-HEAT_ATR"/>
    <property type="match status" value="1"/>
</dbReference>
<protein>
    <recommendedName>
        <fullName evidence="3">non-specific serine/threonine protein kinase</fullName>
        <ecNumber evidence="3">2.7.11.1</ecNumber>
    </recommendedName>
</protein>
<keyword evidence="18" id="KW-1185">Reference proteome</keyword>
<evidence type="ECO:0000256" key="13">
    <source>
        <dbReference type="ARBA" id="ARBA00048679"/>
    </source>
</evidence>
<keyword evidence="10" id="KW-0234">DNA repair</keyword>
<dbReference type="Gene3D" id="3.30.1010.10">
    <property type="entry name" value="Phosphatidylinositol 3-kinase Catalytic Subunit, Chain A, domain 4"/>
    <property type="match status" value="1"/>
</dbReference>
<evidence type="ECO:0000256" key="5">
    <source>
        <dbReference type="ARBA" id="ARBA00022679"/>
    </source>
</evidence>
<reference evidence="17 18" key="1">
    <citation type="submission" date="2015-07" db="EMBL/GenBank/DDBJ databases">
        <title>Draft Genome Sequence of Malassezia furfur CBS1878 and Malassezia pachydermatis CBS1879.</title>
        <authorList>
            <person name="Triana S."/>
            <person name="Ohm R."/>
            <person name="Gonzalez A."/>
            <person name="DeCock H."/>
            <person name="Restrepo S."/>
            <person name="Celis A."/>
        </authorList>
    </citation>
    <scope>NUCLEOTIDE SEQUENCE [LARGE SCALE GENOMIC DNA]</scope>
    <source>
        <strain evidence="17 18">CBS 1879</strain>
    </source>
</reference>
<evidence type="ECO:0000259" key="16">
    <source>
        <dbReference type="PROSITE" id="PS51190"/>
    </source>
</evidence>
<evidence type="ECO:0000259" key="14">
    <source>
        <dbReference type="PROSITE" id="PS50290"/>
    </source>
</evidence>
<evidence type="ECO:0000256" key="4">
    <source>
        <dbReference type="ARBA" id="ARBA00022527"/>
    </source>
</evidence>
<dbReference type="GO" id="GO:0006281">
    <property type="term" value="P:DNA repair"/>
    <property type="evidence" value="ECO:0007669"/>
    <property type="project" value="UniProtKB-KW"/>
</dbReference>
<feature type="domain" description="FAT" evidence="15">
    <location>
        <begin position="1352"/>
        <end position="1879"/>
    </location>
</feature>
<dbReference type="InterPro" id="IPR011009">
    <property type="entry name" value="Kinase-like_dom_sf"/>
</dbReference>
<dbReference type="InterPro" id="IPR036940">
    <property type="entry name" value="PI3/4_kinase_cat_sf"/>
</dbReference>
<dbReference type="Pfam" id="PF23593">
    <property type="entry name" value="HEAT_ATR"/>
    <property type="match status" value="1"/>
</dbReference>
<evidence type="ECO:0000313" key="17">
    <source>
        <dbReference type="EMBL" id="KOS13101.1"/>
    </source>
</evidence>
<evidence type="ECO:0000256" key="7">
    <source>
        <dbReference type="ARBA" id="ARBA00022763"/>
    </source>
</evidence>
<dbReference type="SMART" id="SM00802">
    <property type="entry name" value="UME"/>
    <property type="match status" value="1"/>
</dbReference>
<dbReference type="SUPFAM" id="SSF56112">
    <property type="entry name" value="Protein kinase-like (PK-like)"/>
    <property type="match status" value="1"/>
</dbReference>
<dbReference type="InterPro" id="IPR003151">
    <property type="entry name" value="PIK-rel_kinase_FAT"/>
</dbReference>
<dbReference type="Pfam" id="PF08064">
    <property type="entry name" value="UME"/>
    <property type="match status" value="1"/>
</dbReference>
<dbReference type="GO" id="GO:0005634">
    <property type="term" value="C:nucleus"/>
    <property type="evidence" value="ECO:0007669"/>
    <property type="project" value="UniProtKB-SubCell"/>
</dbReference>
<dbReference type="InterPro" id="IPR056802">
    <property type="entry name" value="ATR-like_M-HEAT"/>
</dbReference>
<gene>
    <name evidence="17" type="ORF">Malapachy_1591</name>
</gene>
<dbReference type="InterPro" id="IPR050517">
    <property type="entry name" value="DDR_Repair_Kinase"/>
</dbReference>
<dbReference type="GO" id="GO:0000723">
    <property type="term" value="P:telomere maintenance"/>
    <property type="evidence" value="ECO:0007669"/>
    <property type="project" value="TreeGrafter"/>
</dbReference>
<dbReference type="GO" id="GO:0005524">
    <property type="term" value="F:ATP binding"/>
    <property type="evidence" value="ECO:0007669"/>
    <property type="project" value="UniProtKB-KW"/>
</dbReference>
<dbReference type="GO" id="GO:0005694">
    <property type="term" value="C:chromosome"/>
    <property type="evidence" value="ECO:0007669"/>
    <property type="project" value="TreeGrafter"/>
</dbReference>
<dbReference type="RefSeq" id="XP_017990733.1">
    <property type="nucleotide sequence ID" value="XM_018136094.1"/>
</dbReference>
<dbReference type="SUPFAM" id="SSF48371">
    <property type="entry name" value="ARM repeat"/>
    <property type="match status" value="1"/>
</dbReference>
<keyword evidence="4" id="KW-0723">Serine/threonine-protein kinase</keyword>
<dbReference type="InterPro" id="IPR012993">
    <property type="entry name" value="UME"/>
</dbReference>
<dbReference type="GeneID" id="28727969"/>
<dbReference type="PANTHER" id="PTHR11139:SF125">
    <property type="entry name" value="SERINE_THREONINE-PROTEIN KINASE MEC1"/>
    <property type="match status" value="1"/>
</dbReference>
<dbReference type="InterPro" id="IPR003152">
    <property type="entry name" value="FATC_dom"/>
</dbReference>
<evidence type="ECO:0000256" key="8">
    <source>
        <dbReference type="ARBA" id="ARBA00022777"/>
    </source>
</evidence>
<keyword evidence="6" id="KW-0547">Nucleotide-binding</keyword>
<accession>A0A0M8MT51</accession>
<dbReference type="CDD" id="cd00892">
    <property type="entry name" value="PIKKc_ATR"/>
    <property type="match status" value="1"/>
</dbReference>
<dbReference type="Pfam" id="PF02259">
    <property type="entry name" value="FAT"/>
    <property type="match status" value="1"/>
</dbReference>
<dbReference type="InterPro" id="IPR011990">
    <property type="entry name" value="TPR-like_helical_dom_sf"/>
</dbReference>
<proteinExistence type="inferred from homology"/>
<evidence type="ECO:0000256" key="2">
    <source>
        <dbReference type="ARBA" id="ARBA00010769"/>
    </source>
</evidence>
<dbReference type="PROSITE" id="PS00916">
    <property type="entry name" value="PI3_4_KINASE_2"/>
    <property type="match status" value="1"/>
</dbReference>
<feature type="domain" description="FATC" evidence="16">
    <location>
        <begin position="2305"/>
        <end position="2337"/>
    </location>
</feature>
<evidence type="ECO:0000256" key="10">
    <source>
        <dbReference type="ARBA" id="ARBA00023204"/>
    </source>
</evidence>
<keyword evidence="7" id="KW-0227">DNA damage</keyword>
<organism evidence="17 18">
    <name type="scientific">Malassezia pachydermatis</name>
    <dbReference type="NCBI Taxonomy" id="77020"/>
    <lineage>
        <taxon>Eukaryota</taxon>
        <taxon>Fungi</taxon>
        <taxon>Dikarya</taxon>
        <taxon>Basidiomycota</taxon>
        <taxon>Ustilaginomycotina</taxon>
        <taxon>Malasseziomycetes</taxon>
        <taxon>Malasseziales</taxon>
        <taxon>Malasseziaceae</taxon>
        <taxon>Malassezia</taxon>
    </lineage>
</organism>
<dbReference type="InterPro" id="IPR057564">
    <property type="entry name" value="HEAT_ATR"/>
</dbReference>
<dbReference type="GO" id="GO:0000077">
    <property type="term" value="P:DNA damage checkpoint signaling"/>
    <property type="evidence" value="ECO:0007669"/>
    <property type="project" value="TreeGrafter"/>
</dbReference>
<name>A0A0M8MT51_9BASI</name>
<dbReference type="EC" id="2.7.11.1" evidence="3"/>
<dbReference type="InterPro" id="IPR016024">
    <property type="entry name" value="ARM-type_fold"/>
</dbReference>
<evidence type="ECO:0000259" key="15">
    <source>
        <dbReference type="PROSITE" id="PS51189"/>
    </source>
</evidence>
<evidence type="ECO:0000256" key="6">
    <source>
        <dbReference type="ARBA" id="ARBA00022741"/>
    </source>
</evidence>
<dbReference type="PROSITE" id="PS51190">
    <property type="entry name" value="FATC"/>
    <property type="match status" value="1"/>
</dbReference>
<dbReference type="InterPro" id="IPR014009">
    <property type="entry name" value="PIK_FAT"/>
</dbReference>
<dbReference type="InterPro" id="IPR000403">
    <property type="entry name" value="PI3/4_kinase_cat_dom"/>
</dbReference>
<dbReference type="VEuPathDB" id="FungiDB:Malapachy_1591"/>
<dbReference type="Pfam" id="PF02260">
    <property type="entry name" value="FATC"/>
    <property type="match status" value="1"/>
</dbReference>
<dbReference type="InterPro" id="IPR018936">
    <property type="entry name" value="PI3/4_kinase_CS"/>
</dbReference>
<evidence type="ECO:0000313" key="18">
    <source>
        <dbReference type="Proteomes" id="UP000037751"/>
    </source>
</evidence>
<evidence type="ECO:0000256" key="9">
    <source>
        <dbReference type="ARBA" id="ARBA00022840"/>
    </source>
</evidence>
<keyword evidence="9" id="KW-0067">ATP-binding</keyword>
<evidence type="ECO:0000256" key="12">
    <source>
        <dbReference type="ARBA" id="ARBA00047899"/>
    </source>
</evidence>
<dbReference type="Gene3D" id="1.25.40.10">
    <property type="entry name" value="Tetratricopeptide repeat domain"/>
    <property type="match status" value="1"/>
</dbReference>
<keyword evidence="5" id="KW-0808">Transferase</keyword>
<dbReference type="PROSITE" id="PS51189">
    <property type="entry name" value="FAT"/>
    <property type="match status" value="1"/>
</dbReference>
<dbReference type="SMART" id="SM01343">
    <property type="entry name" value="FATC"/>
    <property type="match status" value="1"/>
</dbReference>
<comment type="catalytic activity">
    <reaction evidence="13">
        <text>L-seryl-[protein] + ATP = O-phospho-L-seryl-[protein] + ADP + H(+)</text>
        <dbReference type="Rhea" id="RHEA:17989"/>
        <dbReference type="Rhea" id="RHEA-COMP:9863"/>
        <dbReference type="Rhea" id="RHEA-COMP:11604"/>
        <dbReference type="ChEBI" id="CHEBI:15378"/>
        <dbReference type="ChEBI" id="CHEBI:29999"/>
        <dbReference type="ChEBI" id="CHEBI:30616"/>
        <dbReference type="ChEBI" id="CHEBI:83421"/>
        <dbReference type="ChEBI" id="CHEBI:456216"/>
        <dbReference type="EC" id="2.7.11.1"/>
    </reaction>
</comment>
<keyword evidence="11" id="KW-0539">Nucleus</keyword>
<evidence type="ECO:0000256" key="1">
    <source>
        <dbReference type="ARBA" id="ARBA00004123"/>
    </source>
</evidence>
<dbReference type="PANTHER" id="PTHR11139">
    <property type="entry name" value="ATAXIA TELANGIECTASIA MUTATED ATM -RELATED"/>
    <property type="match status" value="1"/>
</dbReference>
<dbReference type="Proteomes" id="UP000037751">
    <property type="component" value="Unassembled WGS sequence"/>
</dbReference>
<dbReference type="SUPFAM" id="SSF48452">
    <property type="entry name" value="TPR-like"/>
    <property type="match status" value="1"/>
</dbReference>
<comment type="subcellular location">
    <subcellularLocation>
        <location evidence="1">Nucleus</location>
    </subcellularLocation>
</comment>
<evidence type="ECO:0000256" key="11">
    <source>
        <dbReference type="ARBA" id="ARBA00023242"/>
    </source>
</evidence>
<dbReference type="Pfam" id="PF00454">
    <property type="entry name" value="PI3_PI4_kinase"/>
    <property type="match status" value="1"/>
</dbReference>
<keyword evidence="8 17" id="KW-0418">Kinase</keyword>
<dbReference type="OrthoDB" id="381190at2759"/>